<protein>
    <submittedName>
        <fullName evidence="3">Uncharacterized protein</fullName>
    </submittedName>
</protein>
<comment type="caution">
    <text evidence="3">The sequence shown here is derived from an EMBL/GenBank/DDBJ whole genome shotgun (WGS) entry which is preliminary data.</text>
</comment>
<feature type="region of interest" description="Disordered" evidence="1">
    <location>
        <begin position="162"/>
        <end position="196"/>
    </location>
</feature>
<evidence type="ECO:0000313" key="4">
    <source>
        <dbReference type="Proteomes" id="UP000008363"/>
    </source>
</evidence>
<keyword evidence="2" id="KW-1133">Transmembrane helix</keyword>
<evidence type="ECO:0000256" key="2">
    <source>
        <dbReference type="SAM" id="Phobius"/>
    </source>
</evidence>
<dbReference type="AlphaFoldDB" id="K6V371"/>
<keyword evidence="2" id="KW-0472">Membrane</keyword>
<dbReference type="EMBL" id="BAHC01000104">
    <property type="protein sequence ID" value="GAB90488.1"/>
    <property type="molecule type" value="Genomic_DNA"/>
</dbReference>
<feature type="compositionally biased region" description="Low complexity" evidence="1">
    <location>
        <begin position="182"/>
        <end position="195"/>
    </location>
</feature>
<organism evidence="3 4">
    <name type="scientific">Gordonia rhizosphera NBRC 16068</name>
    <dbReference type="NCBI Taxonomy" id="1108045"/>
    <lineage>
        <taxon>Bacteria</taxon>
        <taxon>Bacillati</taxon>
        <taxon>Actinomycetota</taxon>
        <taxon>Actinomycetes</taxon>
        <taxon>Mycobacteriales</taxon>
        <taxon>Gordoniaceae</taxon>
        <taxon>Gordonia</taxon>
    </lineage>
</organism>
<feature type="transmembrane region" description="Helical" evidence="2">
    <location>
        <begin position="45"/>
        <end position="65"/>
    </location>
</feature>
<evidence type="ECO:0000313" key="3">
    <source>
        <dbReference type="EMBL" id="GAB90488.1"/>
    </source>
</evidence>
<reference evidence="3 4" key="1">
    <citation type="submission" date="2012-08" db="EMBL/GenBank/DDBJ databases">
        <title>Whole genome shotgun sequence of Gordonia rhizosphera NBRC 16068.</title>
        <authorList>
            <person name="Takarada H."/>
            <person name="Isaki S."/>
            <person name="Hosoyama A."/>
            <person name="Tsuchikane K."/>
            <person name="Katsumata H."/>
            <person name="Baba S."/>
            <person name="Ohji S."/>
            <person name="Yamazaki S."/>
            <person name="Fujita N."/>
        </authorList>
    </citation>
    <scope>NUCLEOTIDE SEQUENCE [LARGE SCALE GENOMIC DNA]</scope>
    <source>
        <strain evidence="3 4">NBRC 16068</strain>
    </source>
</reference>
<feature type="transmembrane region" description="Helical" evidence="2">
    <location>
        <begin position="21"/>
        <end position="39"/>
    </location>
</feature>
<proteinExistence type="predicted"/>
<name>K6V371_9ACTN</name>
<keyword evidence="2" id="KW-0812">Transmembrane</keyword>
<dbReference type="STRING" id="1108045.GORHZ_104_00170"/>
<sequence length="312" mass="33167">MVAVTCRTEYLRARHFGSARSAWLCMITALVALVALNAAGVDGAVTATVVAVALAGALAAVGRLARRGAVLVTVDADTVYLGDEQHGVTGHRLADLRSVDLGPVAELTGAGTAGPRDLTISGLRTLTLGFAGPGEEPEMWRVGVVHGDPAAAEVIGRLTTVVPRRPTPPRPTPARPTPLPRTPTGTTTPRTTTPRILDAGSDEAAERLWEEATVRHDTILFEYGAYELQPDLMLRYPAVTDITRTPVQDFHRALDEATALRTDSCPDDRARADAYQQAVIALRRAWIACEPQLATAQGEGQWPASTNSPSTE</sequence>
<gene>
    <name evidence="3" type="ORF">GORHZ_104_00170</name>
</gene>
<keyword evidence="4" id="KW-1185">Reference proteome</keyword>
<feature type="compositionally biased region" description="Pro residues" evidence="1">
    <location>
        <begin position="165"/>
        <end position="181"/>
    </location>
</feature>
<accession>K6V371</accession>
<evidence type="ECO:0000256" key="1">
    <source>
        <dbReference type="SAM" id="MobiDB-lite"/>
    </source>
</evidence>
<dbReference type="Proteomes" id="UP000008363">
    <property type="component" value="Unassembled WGS sequence"/>
</dbReference>
<dbReference type="eggNOG" id="ENOG5033IYJ">
    <property type="taxonomic scope" value="Bacteria"/>
</dbReference>